<sequence>LVAVGVWVVVGRAEAPETRRERAEVRRDLPAVVALLGAALRSGAAPADAIVLVARALPGAAARRLSPVVARLALGVPAATVWADLATDPDLAPLGRTMARAHDTGAAVVPAVERLADDLARRARAEVEDRARAVGVKAAVPLGLCLLPAFVLIGIVPLVAGLLGSIAW</sequence>
<proteinExistence type="predicted"/>
<dbReference type="PANTHER" id="PTHR35007">
    <property type="entry name" value="INTEGRAL MEMBRANE PROTEIN-RELATED"/>
    <property type="match status" value="1"/>
</dbReference>
<keyword evidence="9" id="KW-1185">Reference proteome</keyword>
<reference evidence="8 9" key="1">
    <citation type="submission" date="2024-09" db="EMBL/GenBank/DDBJ databases">
        <authorList>
            <person name="Sun Q."/>
            <person name="Mori K."/>
        </authorList>
    </citation>
    <scope>NUCLEOTIDE SEQUENCE [LARGE SCALE GENOMIC DNA]</scope>
    <source>
        <strain evidence="8 9">JCM 9626</strain>
    </source>
</reference>
<evidence type="ECO:0000256" key="5">
    <source>
        <dbReference type="ARBA" id="ARBA00023136"/>
    </source>
</evidence>
<dbReference type="Proteomes" id="UP001589750">
    <property type="component" value="Unassembled WGS sequence"/>
</dbReference>
<evidence type="ECO:0000259" key="7">
    <source>
        <dbReference type="Pfam" id="PF00482"/>
    </source>
</evidence>
<feature type="transmembrane region" description="Helical" evidence="6">
    <location>
        <begin position="140"/>
        <end position="167"/>
    </location>
</feature>
<keyword evidence="5 6" id="KW-0472">Membrane</keyword>
<comment type="caution">
    <text evidence="8">The sequence shown here is derived from an EMBL/GenBank/DDBJ whole genome shotgun (WGS) entry which is preliminary data.</text>
</comment>
<feature type="non-terminal residue" evidence="8">
    <location>
        <position position="1"/>
    </location>
</feature>
<dbReference type="InterPro" id="IPR018076">
    <property type="entry name" value="T2SS_GspF_dom"/>
</dbReference>
<name>A0ABV5KG77_9ACTN</name>
<keyword evidence="4 6" id="KW-1133">Transmembrane helix</keyword>
<evidence type="ECO:0000313" key="8">
    <source>
        <dbReference type="EMBL" id="MFB9315747.1"/>
    </source>
</evidence>
<comment type="subcellular location">
    <subcellularLocation>
        <location evidence="1">Cell membrane</location>
        <topology evidence="1">Multi-pass membrane protein</topology>
    </subcellularLocation>
</comment>
<dbReference type="RefSeq" id="WP_379142791.1">
    <property type="nucleotide sequence ID" value="NZ_JBHMDG010000047.1"/>
</dbReference>
<dbReference type="Pfam" id="PF00482">
    <property type="entry name" value="T2SSF"/>
    <property type="match status" value="1"/>
</dbReference>
<keyword evidence="2" id="KW-1003">Cell membrane</keyword>
<feature type="domain" description="Type II secretion system protein GspF" evidence="7">
    <location>
        <begin position="35"/>
        <end position="154"/>
    </location>
</feature>
<accession>A0ABV5KG77</accession>
<evidence type="ECO:0000256" key="4">
    <source>
        <dbReference type="ARBA" id="ARBA00022989"/>
    </source>
</evidence>
<dbReference type="EMBL" id="JBHMDG010000047">
    <property type="protein sequence ID" value="MFB9315747.1"/>
    <property type="molecule type" value="Genomic_DNA"/>
</dbReference>
<evidence type="ECO:0000256" key="3">
    <source>
        <dbReference type="ARBA" id="ARBA00022692"/>
    </source>
</evidence>
<evidence type="ECO:0000256" key="6">
    <source>
        <dbReference type="SAM" id="Phobius"/>
    </source>
</evidence>
<gene>
    <name evidence="8" type="ORF">ACFFRI_22070</name>
</gene>
<organism evidence="8 9">
    <name type="scientific">Nocardioides plantarum</name>
    <dbReference type="NCBI Taxonomy" id="29299"/>
    <lineage>
        <taxon>Bacteria</taxon>
        <taxon>Bacillati</taxon>
        <taxon>Actinomycetota</taxon>
        <taxon>Actinomycetes</taxon>
        <taxon>Propionibacteriales</taxon>
        <taxon>Nocardioidaceae</taxon>
        <taxon>Nocardioides</taxon>
    </lineage>
</organism>
<evidence type="ECO:0000256" key="1">
    <source>
        <dbReference type="ARBA" id="ARBA00004651"/>
    </source>
</evidence>
<evidence type="ECO:0000313" key="9">
    <source>
        <dbReference type="Proteomes" id="UP001589750"/>
    </source>
</evidence>
<protein>
    <submittedName>
        <fullName evidence="8">Type II secretion system F family protein</fullName>
    </submittedName>
</protein>
<keyword evidence="3 6" id="KW-0812">Transmembrane</keyword>
<evidence type="ECO:0000256" key="2">
    <source>
        <dbReference type="ARBA" id="ARBA00022475"/>
    </source>
</evidence>
<dbReference type="PANTHER" id="PTHR35007:SF3">
    <property type="entry name" value="POSSIBLE CONSERVED ALANINE RICH MEMBRANE PROTEIN"/>
    <property type="match status" value="1"/>
</dbReference>